<accession>A0A0R3LLL8</accession>
<sequence length="134" mass="14494">MPVSFFDTNILVCLASGDAAKADRAEAAIAGGGSISVQVLNELANVARRKMQMSWDETHAFLNTLRGLLTVHPLTVETHETGLRLAERYSLSIYDSMIAASALNAGCDTLWSEDMQHGMKLDEGLRIANPFRGG</sequence>
<dbReference type="SUPFAM" id="SSF88723">
    <property type="entry name" value="PIN domain-like"/>
    <property type="match status" value="1"/>
</dbReference>
<name>A0A0R3LLL8_9BRAD</name>
<evidence type="ECO:0000313" key="3">
    <source>
        <dbReference type="Proteomes" id="UP000051913"/>
    </source>
</evidence>
<evidence type="ECO:0000259" key="1">
    <source>
        <dbReference type="Pfam" id="PF01850"/>
    </source>
</evidence>
<dbReference type="EMBL" id="LLXX01000118">
    <property type="protein sequence ID" value="KRR05581.1"/>
    <property type="molecule type" value="Genomic_DNA"/>
</dbReference>
<dbReference type="Proteomes" id="UP000051913">
    <property type="component" value="Unassembled WGS sequence"/>
</dbReference>
<evidence type="ECO:0000313" key="2">
    <source>
        <dbReference type="EMBL" id="KRR05581.1"/>
    </source>
</evidence>
<dbReference type="InterPro" id="IPR002716">
    <property type="entry name" value="PIN_dom"/>
</dbReference>
<comment type="caution">
    <text evidence="2">The sequence shown here is derived from an EMBL/GenBank/DDBJ whole genome shotgun (WGS) entry which is preliminary data.</text>
</comment>
<gene>
    <name evidence="2" type="ORF">CP49_03665</name>
</gene>
<dbReference type="Pfam" id="PF01850">
    <property type="entry name" value="PIN"/>
    <property type="match status" value="1"/>
</dbReference>
<dbReference type="OrthoDB" id="163436at2"/>
<reference evidence="2 3" key="1">
    <citation type="submission" date="2014-03" db="EMBL/GenBank/DDBJ databases">
        <title>Bradyrhizobium valentinum sp. nov., isolated from effective nodules of Lupinus mariae-josephae, a lupine endemic of basic-lime soils in Eastern Spain.</title>
        <authorList>
            <person name="Duran D."/>
            <person name="Rey L."/>
            <person name="Navarro A."/>
            <person name="Busquets A."/>
            <person name="Imperial J."/>
            <person name="Ruiz-Argueso T."/>
        </authorList>
    </citation>
    <scope>NUCLEOTIDE SEQUENCE [LARGE SCALE GENOMIC DNA]</scope>
    <source>
        <strain evidence="2 3">LmjM3</strain>
    </source>
</reference>
<dbReference type="RefSeq" id="WP_057851537.1">
    <property type="nucleotide sequence ID" value="NZ_LLXX01000118.1"/>
</dbReference>
<dbReference type="Gene3D" id="3.40.50.1010">
    <property type="entry name" value="5'-nuclease"/>
    <property type="match status" value="1"/>
</dbReference>
<protein>
    <submittedName>
        <fullName evidence="2">Pilus assembly protein</fullName>
    </submittedName>
</protein>
<feature type="domain" description="PIN" evidence="1">
    <location>
        <begin position="5"/>
        <end position="114"/>
    </location>
</feature>
<dbReference type="AlphaFoldDB" id="A0A0R3LLL8"/>
<dbReference type="STRING" id="1518501.CQ10_13830"/>
<keyword evidence="3" id="KW-1185">Reference proteome</keyword>
<proteinExistence type="predicted"/>
<organism evidence="2 3">
    <name type="scientific">Bradyrhizobium valentinum</name>
    <dbReference type="NCBI Taxonomy" id="1518501"/>
    <lineage>
        <taxon>Bacteria</taxon>
        <taxon>Pseudomonadati</taxon>
        <taxon>Pseudomonadota</taxon>
        <taxon>Alphaproteobacteria</taxon>
        <taxon>Hyphomicrobiales</taxon>
        <taxon>Nitrobacteraceae</taxon>
        <taxon>Bradyrhizobium</taxon>
    </lineage>
</organism>
<dbReference type="CDD" id="cd18692">
    <property type="entry name" value="PIN_VapC-like"/>
    <property type="match status" value="1"/>
</dbReference>
<dbReference type="InterPro" id="IPR029060">
    <property type="entry name" value="PIN-like_dom_sf"/>
</dbReference>